<keyword evidence="6" id="KW-1185">Reference proteome</keyword>
<dbReference type="FunFam" id="3.30.497.10:FF:000001">
    <property type="entry name" value="Serine protease inhibitor"/>
    <property type="match status" value="1"/>
</dbReference>
<dbReference type="GO" id="GO:0004867">
    <property type="term" value="F:serine-type endopeptidase inhibitor activity"/>
    <property type="evidence" value="ECO:0007669"/>
    <property type="project" value="InterPro"/>
</dbReference>
<feature type="signal peptide" evidence="3">
    <location>
        <begin position="1"/>
        <end position="33"/>
    </location>
</feature>
<reference evidence="5 6" key="2">
    <citation type="submission" date="2018-03" db="EMBL/GenBank/DDBJ databases">
        <title>The ancient ancestry and fast evolution of plastids.</title>
        <authorList>
            <person name="Moore K.R."/>
            <person name="Magnabosco C."/>
            <person name="Momper L."/>
            <person name="Gold D.A."/>
            <person name="Bosak T."/>
            <person name="Fournier G.P."/>
        </authorList>
    </citation>
    <scope>NUCLEOTIDE SEQUENCE [LARGE SCALE GENOMIC DNA]</scope>
    <source>
        <strain evidence="5 6">ULC007</strain>
    </source>
</reference>
<dbReference type="AlphaFoldDB" id="A0A2T1D740"/>
<comment type="caution">
    <text evidence="5">The sequence shown here is derived from an EMBL/GenBank/DDBJ whole genome shotgun (WGS) entry which is preliminary data.</text>
</comment>
<dbReference type="GO" id="GO:0005615">
    <property type="term" value="C:extracellular space"/>
    <property type="evidence" value="ECO:0007669"/>
    <property type="project" value="InterPro"/>
</dbReference>
<dbReference type="CDD" id="cd19588">
    <property type="entry name" value="serpin_miropin-like"/>
    <property type="match status" value="1"/>
</dbReference>
<name>A0A2T1D740_9CYAN</name>
<dbReference type="OrthoDB" id="9764871at2"/>
<dbReference type="STRING" id="1920490.GCA_001895925_01199"/>
<dbReference type="PROSITE" id="PS51257">
    <property type="entry name" value="PROKAR_LIPOPROTEIN"/>
    <property type="match status" value="1"/>
</dbReference>
<gene>
    <name evidence="5" type="ORF">C7B65_22035</name>
</gene>
<protein>
    <submittedName>
        <fullName evidence="5">Proteinase inhibitor I4 serpin</fullName>
    </submittedName>
</protein>
<dbReference type="Gene3D" id="2.30.39.10">
    <property type="entry name" value="Alpha-1-antitrypsin, domain 1"/>
    <property type="match status" value="1"/>
</dbReference>
<dbReference type="PANTHER" id="PTHR11461">
    <property type="entry name" value="SERINE PROTEASE INHIBITOR, SERPIN"/>
    <property type="match status" value="1"/>
</dbReference>
<feature type="chain" id="PRO_5015736052" evidence="3">
    <location>
        <begin position="34"/>
        <end position="432"/>
    </location>
</feature>
<evidence type="ECO:0000259" key="4">
    <source>
        <dbReference type="SMART" id="SM00093"/>
    </source>
</evidence>
<feature type="domain" description="Serpin" evidence="4">
    <location>
        <begin position="73"/>
        <end position="431"/>
    </location>
</feature>
<dbReference type="InterPro" id="IPR023795">
    <property type="entry name" value="Serpin_CS"/>
</dbReference>
<dbReference type="InterPro" id="IPR023796">
    <property type="entry name" value="Serpin_dom"/>
</dbReference>
<sequence>MRTTSMSKLLFTRIGIAVLAAIVTLTSVSCSTASSSNLNPKPIDQTSTTKPSAAKPKIVVNPKLVEANTRFSFKLFSEILKQDGKKNVFVSPSSVAIALSMVYNGAKGETQQAIAKALEMQGMSLSEINQANANLKTSLESSDPNVQLTIANSLWARKGVDFKPEFIQRNQTFYAAEVKSLDFADPSAPSQINGWVKKNTQGKISEIVDRIDAEQVMFLINAIYFKGKWMNEFDKSQTTDQPFTLANGRPKQHPMMSQKGDYRYYENQQFQAVSLPYGKGRTSLYVFLPKSNSSLAEFQKTLTAENWQTWMKAFGKREGSIQLPRFKMDYEIELKKSLSALGMGVAFDPSKADFSNLSTTSTRIDEVKHKTFVEVNEEGTEAAAVTSVGIRATSAQVTVAPFSMTVDRPFFCAIRDNKTGAILFMGSINDPT</sequence>
<dbReference type="InterPro" id="IPR000215">
    <property type="entry name" value="Serpin_fam"/>
</dbReference>
<evidence type="ECO:0000256" key="3">
    <source>
        <dbReference type="SAM" id="SignalP"/>
    </source>
</evidence>
<evidence type="ECO:0000256" key="1">
    <source>
        <dbReference type="RuleBase" id="RU000411"/>
    </source>
</evidence>
<dbReference type="Proteomes" id="UP000238634">
    <property type="component" value="Unassembled WGS sequence"/>
</dbReference>
<accession>A0A2T1D740</accession>
<feature type="region of interest" description="Disordered" evidence="2">
    <location>
        <begin position="32"/>
        <end position="52"/>
    </location>
</feature>
<dbReference type="PANTHER" id="PTHR11461:SF211">
    <property type="entry name" value="GH10112P-RELATED"/>
    <property type="match status" value="1"/>
</dbReference>
<keyword evidence="3" id="KW-0732">Signal</keyword>
<dbReference type="InterPro" id="IPR042178">
    <property type="entry name" value="Serpin_sf_1"/>
</dbReference>
<proteinExistence type="inferred from homology"/>
<dbReference type="PROSITE" id="PS00284">
    <property type="entry name" value="SERPIN"/>
    <property type="match status" value="1"/>
</dbReference>
<evidence type="ECO:0000313" key="6">
    <source>
        <dbReference type="Proteomes" id="UP000238634"/>
    </source>
</evidence>
<dbReference type="SUPFAM" id="SSF56574">
    <property type="entry name" value="Serpins"/>
    <property type="match status" value="1"/>
</dbReference>
<dbReference type="Pfam" id="PF00079">
    <property type="entry name" value="Serpin"/>
    <property type="match status" value="1"/>
</dbReference>
<evidence type="ECO:0000313" key="5">
    <source>
        <dbReference type="EMBL" id="PSB16308.1"/>
    </source>
</evidence>
<dbReference type="InterPro" id="IPR042185">
    <property type="entry name" value="Serpin_sf_2"/>
</dbReference>
<reference evidence="5 6" key="1">
    <citation type="submission" date="2018-02" db="EMBL/GenBank/DDBJ databases">
        <authorList>
            <person name="Cohen D.B."/>
            <person name="Kent A.D."/>
        </authorList>
    </citation>
    <scope>NUCLEOTIDE SEQUENCE [LARGE SCALE GENOMIC DNA]</scope>
    <source>
        <strain evidence="5 6">ULC007</strain>
    </source>
</reference>
<dbReference type="SMART" id="SM00093">
    <property type="entry name" value="SERPIN"/>
    <property type="match status" value="1"/>
</dbReference>
<evidence type="ECO:0000256" key="2">
    <source>
        <dbReference type="SAM" id="MobiDB-lite"/>
    </source>
</evidence>
<dbReference type="Gene3D" id="3.30.497.10">
    <property type="entry name" value="Antithrombin, subunit I, domain 2"/>
    <property type="match status" value="1"/>
</dbReference>
<dbReference type="InterPro" id="IPR036186">
    <property type="entry name" value="Serpin_sf"/>
</dbReference>
<dbReference type="EMBL" id="PVWG01000044">
    <property type="protein sequence ID" value="PSB16308.1"/>
    <property type="molecule type" value="Genomic_DNA"/>
</dbReference>
<organism evidence="5 6">
    <name type="scientific">Phormidesmis priestleyi ULC007</name>
    <dbReference type="NCBI Taxonomy" id="1920490"/>
    <lineage>
        <taxon>Bacteria</taxon>
        <taxon>Bacillati</taxon>
        <taxon>Cyanobacteriota</taxon>
        <taxon>Cyanophyceae</taxon>
        <taxon>Leptolyngbyales</taxon>
        <taxon>Leptolyngbyaceae</taxon>
        <taxon>Phormidesmis</taxon>
    </lineage>
</organism>
<comment type="similarity">
    <text evidence="1">Belongs to the serpin family.</text>
</comment>